<dbReference type="AlphaFoldDB" id="A0A1X0JGD9"/>
<keyword evidence="2" id="KW-1185">Reference proteome</keyword>
<accession>A0A1X0JGD9</accession>
<dbReference type="OrthoDB" id="4626227at2"/>
<reference evidence="1 2" key="1">
    <citation type="submission" date="2017-02" db="EMBL/GenBank/DDBJ databases">
        <title>The new phylogeny of genus Mycobacterium.</title>
        <authorList>
            <person name="Tortoli E."/>
            <person name="Trovato A."/>
            <person name="Cirillo D.M."/>
        </authorList>
    </citation>
    <scope>NUCLEOTIDE SEQUENCE [LARGE SCALE GENOMIC DNA]</scope>
    <source>
        <strain evidence="1 2">DSM 44338</strain>
    </source>
</reference>
<evidence type="ECO:0000313" key="2">
    <source>
        <dbReference type="Proteomes" id="UP000192411"/>
    </source>
</evidence>
<gene>
    <name evidence="1" type="ORF">BST47_26385</name>
</gene>
<evidence type="ECO:0000313" key="1">
    <source>
        <dbReference type="EMBL" id="ORB61834.1"/>
    </source>
</evidence>
<sequence length="95" mass="10101">MSLIEYNVPMIQDCAHQIEACETLTAEVAVEANKLKSMTEGSFQGGGGDAFRENYTRAITLVDALSGKLKEAKAALLTGADGMVTKDASIKAQYV</sequence>
<dbReference type="STRING" id="75922.BST47_26385"/>
<organism evidence="1 2">
    <name type="scientific">Mycolicibacterium tusciae</name>
    <dbReference type="NCBI Taxonomy" id="75922"/>
    <lineage>
        <taxon>Bacteria</taxon>
        <taxon>Bacillati</taxon>
        <taxon>Actinomycetota</taxon>
        <taxon>Actinomycetes</taxon>
        <taxon>Mycobacteriales</taxon>
        <taxon>Mycobacteriaceae</taxon>
        <taxon>Mycolicibacterium</taxon>
    </lineage>
</organism>
<dbReference type="RefSeq" id="WP_068920398.1">
    <property type="nucleotide sequence ID" value="NZ_MVIM01000020.1"/>
</dbReference>
<protein>
    <submittedName>
        <fullName evidence="1">Uncharacterized protein</fullName>
    </submittedName>
</protein>
<dbReference type="Proteomes" id="UP000192411">
    <property type="component" value="Unassembled WGS sequence"/>
</dbReference>
<dbReference type="EMBL" id="MVIM01000020">
    <property type="protein sequence ID" value="ORB61834.1"/>
    <property type="molecule type" value="Genomic_DNA"/>
</dbReference>
<name>A0A1X0JGD9_9MYCO</name>
<comment type="caution">
    <text evidence="1">The sequence shown here is derived from an EMBL/GenBank/DDBJ whole genome shotgun (WGS) entry which is preliminary data.</text>
</comment>
<proteinExistence type="predicted"/>